<dbReference type="EMBL" id="JAPEUR010000195">
    <property type="protein sequence ID" value="KAJ4315791.1"/>
    <property type="molecule type" value="Genomic_DNA"/>
</dbReference>
<gene>
    <name evidence="1" type="ORF">N0V84_008195</name>
</gene>
<dbReference type="AlphaFoldDB" id="A0A9W8W8I2"/>
<proteinExistence type="predicted"/>
<dbReference type="Proteomes" id="UP001140502">
    <property type="component" value="Unassembled WGS sequence"/>
</dbReference>
<protein>
    <submittedName>
        <fullName evidence="1">Uncharacterized protein</fullName>
    </submittedName>
</protein>
<organism evidence="1 2">
    <name type="scientific">Fusarium piperis</name>
    <dbReference type="NCBI Taxonomy" id="1435070"/>
    <lineage>
        <taxon>Eukaryota</taxon>
        <taxon>Fungi</taxon>
        <taxon>Dikarya</taxon>
        <taxon>Ascomycota</taxon>
        <taxon>Pezizomycotina</taxon>
        <taxon>Sordariomycetes</taxon>
        <taxon>Hypocreomycetidae</taxon>
        <taxon>Hypocreales</taxon>
        <taxon>Nectriaceae</taxon>
        <taxon>Fusarium</taxon>
        <taxon>Fusarium solani species complex</taxon>
    </lineage>
</organism>
<name>A0A9W8W8I2_9HYPO</name>
<dbReference type="OrthoDB" id="4358740at2759"/>
<keyword evidence="2" id="KW-1185">Reference proteome</keyword>
<comment type="caution">
    <text evidence="1">The sequence shown here is derived from an EMBL/GenBank/DDBJ whole genome shotgun (WGS) entry which is preliminary data.</text>
</comment>
<accession>A0A9W8W8I2</accession>
<reference evidence="1" key="1">
    <citation type="submission" date="2022-10" db="EMBL/GenBank/DDBJ databases">
        <title>Tapping the CABI collections for fungal endophytes: first genome assemblies for Collariella, Neodidymelliopsis, Ascochyta clinopodiicola, Didymella pomorum, Didymosphaeria variabile, Neocosmospora piperis and Neocucurbitaria cava.</title>
        <authorList>
            <person name="Hill R."/>
        </authorList>
    </citation>
    <scope>NUCLEOTIDE SEQUENCE</scope>
    <source>
        <strain evidence="1">IMI 366586</strain>
    </source>
</reference>
<evidence type="ECO:0000313" key="2">
    <source>
        <dbReference type="Proteomes" id="UP001140502"/>
    </source>
</evidence>
<sequence length="163" mass="18436">MDENGSERSPKRVLIAVSRRSPHWVKAWASSEELITVALGLMQEKQLISRDTRNDPRAIKFLATERWDMRTYIVFDIFYDTYDPEKAHLQGENDLPVISVFLGQKESAGIAGRPMANKVNSDIRALHNSTGPGSRPPFFVDHADGKVPFYPNPRTSCTQSIMM</sequence>
<evidence type="ECO:0000313" key="1">
    <source>
        <dbReference type="EMBL" id="KAJ4315791.1"/>
    </source>
</evidence>